<proteinExistence type="inferred from homology"/>
<dbReference type="InterPro" id="IPR006121">
    <property type="entry name" value="HMA_dom"/>
</dbReference>
<keyword evidence="9" id="KW-0998">Cell outer membrane</keyword>
<dbReference type="Gene3D" id="2.60.40.1120">
    <property type="entry name" value="Carboxypeptidase-like, regulatory domain"/>
    <property type="match status" value="1"/>
</dbReference>
<evidence type="ECO:0000256" key="4">
    <source>
        <dbReference type="ARBA" id="ARBA00022692"/>
    </source>
</evidence>
<dbReference type="SUPFAM" id="SSF55008">
    <property type="entry name" value="HMA, heavy metal-associated domain"/>
    <property type="match status" value="1"/>
</dbReference>
<dbReference type="InterPro" id="IPR039426">
    <property type="entry name" value="TonB-dep_rcpt-like"/>
</dbReference>
<dbReference type="SUPFAM" id="SSF49464">
    <property type="entry name" value="Carboxypeptidase regulatory domain-like"/>
    <property type="match status" value="1"/>
</dbReference>
<evidence type="ECO:0000256" key="3">
    <source>
        <dbReference type="ARBA" id="ARBA00022452"/>
    </source>
</evidence>
<organism evidence="12 13">
    <name type="scientific">Flavisolibacter ginsengisoli DSM 18119</name>
    <dbReference type="NCBI Taxonomy" id="1121884"/>
    <lineage>
        <taxon>Bacteria</taxon>
        <taxon>Pseudomonadati</taxon>
        <taxon>Bacteroidota</taxon>
        <taxon>Chitinophagia</taxon>
        <taxon>Chitinophagales</taxon>
        <taxon>Chitinophagaceae</taxon>
        <taxon>Flavisolibacter</taxon>
    </lineage>
</organism>
<dbReference type="Gene3D" id="2.40.170.20">
    <property type="entry name" value="TonB-dependent receptor, beta-barrel domain"/>
    <property type="match status" value="1"/>
</dbReference>
<dbReference type="Gene3D" id="3.30.70.100">
    <property type="match status" value="1"/>
</dbReference>
<dbReference type="EMBL" id="FQUU01000017">
    <property type="protein sequence ID" value="SHF75453.1"/>
    <property type="molecule type" value="Genomic_DNA"/>
</dbReference>
<dbReference type="GO" id="GO:0015344">
    <property type="term" value="F:siderophore uptake transmembrane transporter activity"/>
    <property type="evidence" value="ECO:0007669"/>
    <property type="project" value="TreeGrafter"/>
</dbReference>
<sequence>MLIYKRISLVLLLLVFHLLGFSQDAISTKANIHVDGVCVQCKHRIEKALKLKGVQSAVWDVSTHQLSLSYDPAIVSMEQIQDKIAAAGHDTELKKAKDETYNALPECCHYREMTSDAAIAVVDSSDQSVLRGIVVENANGQVNPLAGATLTWAGTNGTTISNPHGEFMLKRPAEAQHLVISYAGFKTDTVTVGELNDIQVSLNKKENLSNVIVTARQRTSYIDGYNPFRTAIITKKELLKAACCNLSESFETNPSVDVSYSDAATGSKQIQLLGLAGIYTQLTVENLPGPRGIATPLGLNSIAGPWVESIQLIKGTGSVVNGFESIAGQINVELRKPQNSEKLYLNGYVNTMGKTDVNLNWFHKLNNKWSTGFLLHDDFLNSKQDFNKDGFKDLPTGNQFNGVHRWQFIGENGLMAQFGVKALVDDKTGGELDFESSKDKLSTHSYGLGIKTNRYEAFGKIGYVFPDKMHKSIGLQLSAFDHRQDAYFGLTQYDARQKNIYSNLIFQSRIHSDVHKFKTGLSFLYDLYKEQLQSTSYDRKEVIPGAFAEYTYAPNEKLDVVAGIRADHNNLYGWFGTPRLNIRYAPFSNTTFRFSAGRGQRTADIFAENMGVLVSARTINILNPVQGKAYGLQPEVAWNKGISVDQKFHLFNRDASFGVDFYRNDFTNQVVVDLENAREVRFYNLTGKSYSNSFQAEMSMIPVSKLELRLAYRYFDVNTTYSSGLLQKPFTAKHRAFANLAYDLDGWKLDYTLNFTGQKRLPSIALNPQAFKLAESSPSYVTMNAQVSKSIGKKKLFDFYVGGENLTGYFQKNAIISASEPFGEYFDASMVWGPLSGRLIYTGFRYTIK</sequence>
<dbReference type="InterPro" id="IPR037066">
    <property type="entry name" value="Plug_dom_sf"/>
</dbReference>
<dbReference type="InterPro" id="IPR000531">
    <property type="entry name" value="Beta-barrel_TonB"/>
</dbReference>
<dbReference type="Pfam" id="PF13715">
    <property type="entry name" value="CarbopepD_reg_2"/>
    <property type="match status" value="1"/>
</dbReference>
<dbReference type="InterPro" id="IPR036942">
    <property type="entry name" value="Beta-barrel_TonB_sf"/>
</dbReference>
<keyword evidence="8 12" id="KW-0675">Receptor</keyword>
<dbReference type="Pfam" id="PF00593">
    <property type="entry name" value="TonB_dep_Rec_b-barrel"/>
    <property type="match status" value="1"/>
</dbReference>
<gene>
    <name evidence="12" type="ORF">SAMN02745131_03462</name>
</gene>
<keyword evidence="4" id="KW-0812">Transmembrane</keyword>
<evidence type="ECO:0000256" key="10">
    <source>
        <dbReference type="RuleBase" id="RU003357"/>
    </source>
</evidence>
<dbReference type="SUPFAM" id="SSF56935">
    <property type="entry name" value="Porins"/>
    <property type="match status" value="1"/>
</dbReference>
<evidence type="ECO:0000259" key="11">
    <source>
        <dbReference type="PROSITE" id="PS50846"/>
    </source>
</evidence>
<dbReference type="InterPro" id="IPR036163">
    <property type="entry name" value="HMA_dom_sf"/>
</dbReference>
<evidence type="ECO:0000256" key="5">
    <source>
        <dbReference type="ARBA" id="ARBA00022729"/>
    </source>
</evidence>
<evidence type="ECO:0000313" key="12">
    <source>
        <dbReference type="EMBL" id="SHF75453.1"/>
    </source>
</evidence>
<dbReference type="STRING" id="1121884.SAMN02745131_03462"/>
<dbReference type="Proteomes" id="UP000184048">
    <property type="component" value="Unassembled WGS sequence"/>
</dbReference>
<feature type="domain" description="HMA" evidence="11">
    <location>
        <begin position="23"/>
        <end position="92"/>
    </location>
</feature>
<keyword evidence="6 10" id="KW-0798">TonB box</keyword>
<dbReference type="Gene3D" id="2.170.130.10">
    <property type="entry name" value="TonB-dependent receptor, plug domain"/>
    <property type="match status" value="1"/>
</dbReference>
<dbReference type="RefSeq" id="WP_072836590.1">
    <property type="nucleotide sequence ID" value="NZ_FQUU01000017.1"/>
</dbReference>
<keyword evidence="5" id="KW-0732">Signal</keyword>
<keyword evidence="7 10" id="KW-0472">Membrane</keyword>
<dbReference type="AlphaFoldDB" id="A0A1M5E868"/>
<evidence type="ECO:0000256" key="2">
    <source>
        <dbReference type="ARBA" id="ARBA00022448"/>
    </source>
</evidence>
<name>A0A1M5E868_9BACT</name>
<dbReference type="PANTHER" id="PTHR30069:SF29">
    <property type="entry name" value="HEMOGLOBIN AND HEMOGLOBIN-HAPTOGLOBIN-BINDING PROTEIN 1-RELATED"/>
    <property type="match status" value="1"/>
</dbReference>
<evidence type="ECO:0000313" key="13">
    <source>
        <dbReference type="Proteomes" id="UP000184048"/>
    </source>
</evidence>
<dbReference type="InterPro" id="IPR008969">
    <property type="entry name" value="CarboxyPept-like_regulatory"/>
</dbReference>
<keyword evidence="3" id="KW-1134">Transmembrane beta strand</keyword>
<evidence type="ECO:0000256" key="1">
    <source>
        <dbReference type="ARBA" id="ARBA00004571"/>
    </source>
</evidence>
<dbReference type="GO" id="GO:0009279">
    <property type="term" value="C:cell outer membrane"/>
    <property type="evidence" value="ECO:0007669"/>
    <property type="project" value="UniProtKB-SubCell"/>
</dbReference>
<evidence type="ECO:0000256" key="6">
    <source>
        <dbReference type="ARBA" id="ARBA00023077"/>
    </source>
</evidence>
<comment type="similarity">
    <text evidence="10">Belongs to the TonB-dependent receptor family.</text>
</comment>
<dbReference type="GO" id="GO:0046872">
    <property type="term" value="F:metal ion binding"/>
    <property type="evidence" value="ECO:0007669"/>
    <property type="project" value="InterPro"/>
</dbReference>
<reference evidence="12 13" key="1">
    <citation type="submission" date="2016-11" db="EMBL/GenBank/DDBJ databases">
        <authorList>
            <person name="Jaros S."/>
            <person name="Januszkiewicz K."/>
            <person name="Wedrychowicz H."/>
        </authorList>
    </citation>
    <scope>NUCLEOTIDE SEQUENCE [LARGE SCALE GENOMIC DNA]</scope>
    <source>
        <strain evidence="12 13">DSM 18119</strain>
    </source>
</reference>
<evidence type="ECO:0000256" key="7">
    <source>
        <dbReference type="ARBA" id="ARBA00023136"/>
    </source>
</evidence>
<dbReference type="GO" id="GO:0044718">
    <property type="term" value="P:siderophore transmembrane transport"/>
    <property type="evidence" value="ECO:0007669"/>
    <property type="project" value="TreeGrafter"/>
</dbReference>
<dbReference type="PANTHER" id="PTHR30069">
    <property type="entry name" value="TONB-DEPENDENT OUTER MEMBRANE RECEPTOR"/>
    <property type="match status" value="1"/>
</dbReference>
<protein>
    <submittedName>
        <fullName evidence="12">Outer membrane receptor for ferrienterochelin and colicins</fullName>
    </submittedName>
</protein>
<dbReference type="OrthoDB" id="1109239at2"/>
<keyword evidence="2" id="KW-0813">Transport</keyword>
<dbReference type="Pfam" id="PF07715">
    <property type="entry name" value="Plug"/>
    <property type="match status" value="1"/>
</dbReference>
<comment type="subcellular location">
    <subcellularLocation>
        <location evidence="1">Cell outer membrane</location>
        <topology evidence="1">Multi-pass membrane protein</topology>
    </subcellularLocation>
</comment>
<accession>A0A1M5E868</accession>
<dbReference type="CDD" id="cd00371">
    <property type="entry name" value="HMA"/>
    <property type="match status" value="1"/>
</dbReference>
<evidence type="ECO:0000256" key="8">
    <source>
        <dbReference type="ARBA" id="ARBA00023170"/>
    </source>
</evidence>
<dbReference type="Pfam" id="PF00403">
    <property type="entry name" value="HMA"/>
    <property type="match status" value="1"/>
</dbReference>
<evidence type="ECO:0000256" key="9">
    <source>
        <dbReference type="ARBA" id="ARBA00023237"/>
    </source>
</evidence>
<dbReference type="InterPro" id="IPR012910">
    <property type="entry name" value="Plug_dom"/>
</dbReference>
<keyword evidence="13" id="KW-1185">Reference proteome</keyword>
<dbReference type="PROSITE" id="PS50846">
    <property type="entry name" value="HMA_2"/>
    <property type="match status" value="1"/>
</dbReference>